<organism evidence="4 5">
    <name type="scientific">Flagellimonas taeanensis</name>
    <dbReference type="NCBI Taxonomy" id="1005926"/>
    <lineage>
        <taxon>Bacteria</taxon>
        <taxon>Pseudomonadati</taxon>
        <taxon>Bacteroidota</taxon>
        <taxon>Flavobacteriia</taxon>
        <taxon>Flavobacteriales</taxon>
        <taxon>Flavobacteriaceae</taxon>
        <taxon>Flagellimonas</taxon>
    </lineage>
</organism>
<evidence type="ECO:0000313" key="5">
    <source>
        <dbReference type="Proteomes" id="UP000184031"/>
    </source>
</evidence>
<sequence>MSRLKNKVAVVTGASKGIGASIAIHMAKEGAKVIVNYASDKNGAEKVVNTILDAGGSALAVQGDVAKETDVIRLFEAAERDFGGLDILVNNAGVGQYQPIEAFTEESFQKQFSINVLGTLLSIREALKLLDSKGGSIINISSGFSKMPSPGMLTYSATKASIDAITVALSKELGAKHIRINSILPGGVETDGAKAAGVTKGSDAEKNLIAHTPLGRMGMPGDIAKVAVFLASDEAAWITGEQISVSGGIYGF</sequence>
<dbReference type="EMBL" id="FRAT01000006">
    <property type="protein sequence ID" value="SHK98893.1"/>
    <property type="molecule type" value="Genomic_DNA"/>
</dbReference>
<evidence type="ECO:0000313" key="6">
    <source>
        <dbReference type="Proteomes" id="UP000198940"/>
    </source>
</evidence>
<dbReference type="PANTHER" id="PTHR43639:SF1">
    <property type="entry name" value="SHORT-CHAIN DEHYDROGENASE_REDUCTASE FAMILY PROTEIN"/>
    <property type="match status" value="1"/>
</dbReference>
<keyword evidence="6" id="KW-1185">Reference proteome</keyword>
<protein>
    <submittedName>
        <fullName evidence="4">3-oxoacyl-[acyl-carrier protein] reductase</fullName>
    </submittedName>
</protein>
<dbReference type="PRINTS" id="PR00080">
    <property type="entry name" value="SDRFAMILY"/>
</dbReference>
<evidence type="ECO:0000256" key="1">
    <source>
        <dbReference type="ARBA" id="ARBA00006484"/>
    </source>
</evidence>
<name>A0A1M6WYZ5_9FLAO</name>
<dbReference type="STRING" id="1055723.SAMN05216293_2369"/>
<keyword evidence="2" id="KW-0560">Oxidoreductase</keyword>
<comment type="similarity">
    <text evidence="1">Belongs to the short-chain dehydrogenases/reductases (SDR) family.</text>
</comment>
<dbReference type="EMBL" id="FOKU01000004">
    <property type="protein sequence ID" value="SFB99266.1"/>
    <property type="molecule type" value="Genomic_DNA"/>
</dbReference>
<dbReference type="InterPro" id="IPR002347">
    <property type="entry name" value="SDR_fam"/>
</dbReference>
<dbReference type="GO" id="GO:0016491">
    <property type="term" value="F:oxidoreductase activity"/>
    <property type="evidence" value="ECO:0007669"/>
    <property type="project" value="UniProtKB-KW"/>
</dbReference>
<dbReference type="PANTHER" id="PTHR43639">
    <property type="entry name" value="OXIDOREDUCTASE, SHORT-CHAIN DEHYDROGENASE/REDUCTASE FAMILY (AFU_ORTHOLOGUE AFUA_5G02870)"/>
    <property type="match status" value="1"/>
</dbReference>
<dbReference type="PRINTS" id="PR00081">
    <property type="entry name" value="GDHRDH"/>
</dbReference>
<dbReference type="RefSeq" id="WP_072880067.1">
    <property type="nucleotide sequence ID" value="NZ_FOKU01000004.1"/>
</dbReference>
<dbReference type="InterPro" id="IPR036291">
    <property type="entry name" value="NAD(P)-bd_dom_sf"/>
</dbReference>
<dbReference type="Proteomes" id="UP000184031">
    <property type="component" value="Unassembled WGS sequence"/>
</dbReference>
<evidence type="ECO:0000313" key="4">
    <source>
        <dbReference type="EMBL" id="SHK98893.1"/>
    </source>
</evidence>
<dbReference type="PROSITE" id="PS00061">
    <property type="entry name" value="ADH_SHORT"/>
    <property type="match status" value="1"/>
</dbReference>
<dbReference type="Gene3D" id="3.40.50.720">
    <property type="entry name" value="NAD(P)-binding Rossmann-like Domain"/>
    <property type="match status" value="1"/>
</dbReference>
<dbReference type="FunFam" id="3.40.50.720:FF:000084">
    <property type="entry name" value="Short-chain dehydrogenase reductase"/>
    <property type="match status" value="1"/>
</dbReference>
<proteinExistence type="inferred from homology"/>
<dbReference type="Pfam" id="PF13561">
    <property type="entry name" value="adh_short_C2"/>
    <property type="match status" value="1"/>
</dbReference>
<evidence type="ECO:0000313" key="3">
    <source>
        <dbReference type="EMBL" id="SFB99266.1"/>
    </source>
</evidence>
<comment type="caution">
    <text evidence="4">The sequence shown here is derived from an EMBL/GenBank/DDBJ whole genome shotgun (WGS) entry which is preliminary data.</text>
</comment>
<evidence type="ECO:0000256" key="2">
    <source>
        <dbReference type="ARBA" id="ARBA00023002"/>
    </source>
</evidence>
<dbReference type="OrthoDB" id="9803333at2"/>
<gene>
    <name evidence="3" type="ORF">SAMN04487891_104230</name>
    <name evidence="4" type="ORF">SAMN05216293_2369</name>
</gene>
<dbReference type="SUPFAM" id="SSF51735">
    <property type="entry name" value="NAD(P)-binding Rossmann-fold domains"/>
    <property type="match status" value="1"/>
</dbReference>
<dbReference type="InterPro" id="IPR020904">
    <property type="entry name" value="Sc_DH/Rdtase_CS"/>
</dbReference>
<dbReference type="Proteomes" id="UP000198940">
    <property type="component" value="Unassembled WGS sequence"/>
</dbReference>
<dbReference type="AlphaFoldDB" id="A0A1M6WYZ5"/>
<reference evidence="4 5" key="1">
    <citation type="submission" date="2016-11" db="EMBL/GenBank/DDBJ databases">
        <authorList>
            <person name="Varghese N."/>
            <person name="Submissions S."/>
        </authorList>
    </citation>
    <scope>NUCLEOTIDE SEQUENCE [LARGE SCALE GENOMIC DNA]</scope>
    <source>
        <strain evidence="4 5">CGMCC 1.12174</strain>
        <strain evidence="3 6">DSM 26351</strain>
    </source>
</reference>
<dbReference type="NCBIfam" id="NF005559">
    <property type="entry name" value="PRK07231.1"/>
    <property type="match status" value="1"/>
</dbReference>
<accession>A0A1M6WYZ5</accession>